<name>A0A3M7T6K4_BRAPC</name>
<keyword evidence="3" id="KW-1185">Reference proteome</keyword>
<feature type="transmembrane region" description="Helical" evidence="1">
    <location>
        <begin position="20"/>
        <end position="38"/>
    </location>
</feature>
<comment type="caution">
    <text evidence="2">The sequence shown here is derived from an EMBL/GenBank/DDBJ whole genome shotgun (WGS) entry which is preliminary data.</text>
</comment>
<evidence type="ECO:0000313" key="2">
    <source>
        <dbReference type="EMBL" id="RNA43450.1"/>
    </source>
</evidence>
<evidence type="ECO:0000256" key="1">
    <source>
        <dbReference type="SAM" id="Phobius"/>
    </source>
</evidence>
<dbReference type="EMBL" id="REGN01000224">
    <property type="protein sequence ID" value="RNA43450.1"/>
    <property type="molecule type" value="Genomic_DNA"/>
</dbReference>
<evidence type="ECO:0000313" key="3">
    <source>
        <dbReference type="Proteomes" id="UP000276133"/>
    </source>
</evidence>
<protein>
    <submittedName>
        <fullName evidence="2">Uncharacterized protein</fullName>
    </submittedName>
</protein>
<dbReference type="Proteomes" id="UP000276133">
    <property type="component" value="Unassembled WGS sequence"/>
</dbReference>
<proteinExistence type="predicted"/>
<keyword evidence="1" id="KW-1133">Transmembrane helix</keyword>
<dbReference type="AlphaFoldDB" id="A0A3M7T6K4"/>
<keyword evidence="1" id="KW-0812">Transmembrane</keyword>
<keyword evidence="1" id="KW-0472">Membrane</keyword>
<organism evidence="2 3">
    <name type="scientific">Brachionus plicatilis</name>
    <name type="common">Marine rotifer</name>
    <name type="synonym">Brachionus muelleri</name>
    <dbReference type="NCBI Taxonomy" id="10195"/>
    <lineage>
        <taxon>Eukaryota</taxon>
        <taxon>Metazoa</taxon>
        <taxon>Spiralia</taxon>
        <taxon>Gnathifera</taxon>
        <taxon>Rotifera</taxon>
        <taxon>Eurotatoria</taxon>
        <taxon>Monogononta</taxon>
        <taxon>Pseudotrocha</taxon>
        <taxon>Ploima</taxon>
        <taxon>Brachionidae</taxon>
        <taxon>Brachionus</taxon>
    </lineage>
</organism>
<reference evidence="2 3" key="1">
    <citation type="journal article" date="2018" name="Sci. Rep.">
        <title>Genomic signatures of local adaptation to the degree of environmental predictability in rotifers.</title>
        <authorList>
            <person name="Franch-Gras L."/>
            <person name="Hahn C."/>
            <person name="Garcia-Roger E.M."/>
            <person name="Carmona M.J."/>
            <person name="Serra M."/>
            <person name="Gomez A."/>
        </authorList>
    </citation>
    <scope>NUCLEOTIDE SEQUENCE [LARGE SCALE GENOMIC DNA]</scope>
    <source>
        <strain evidence="2">HYR1</strain>
    </source>
</reference>
<accession>A0A3M7T6K4</accession>
<sequence length="81" mass="9583">MNILMVGDLMGISGQQFQTLTTIFVIIIFPVKILKILIHILGIRYESFNIDYQVEKFLQFFWNKGNFFGSFYKNTFKSVYN</sequence>
<gene>
    <name evidence="2" type="ORF">BpHYR1_039746</name>
</gene>